<dbReference type="PANTHER" id="PTHR10443">
    <property type="entry name" value="MICROSOMAL DIPEPTIDASE"/>
    <property type="match status" value="1"/>
</dbReference>
<reference evidence="1" key="1">
    <citation type="submission" date="2020-11" db="EMBL/GenBank/DDBJ databases">
        <title>Whole-genome analyses of Nonomuraea sp. K274.</title>
        <authorList>
            <person name="Veyisoglu A."/>
        </authorList>
    </citation>
    <scope>NUCLEOTIDE SEQUENCE</scope>
    <source>
        <strain evidence="1">K274</strain>
    </source>
</reference>
<organism evidence="1 2">
    <name type="scientific">Nonomuraea cypriaca</name>
    <dbReference type="NCBI Taxonomy" id="1187855"/>
    <lineage>
        <taxon>Bacteria</taxon>
        <taxon>Bacillati</taxon>
        <taxon>Actinomycetota</taxon>
        <taxon>Actinomycetes</taxon>
        <taxon>Streptosporangiales</taxon>
        <taxon>Streptosporangiaceae</taxon>
        <taxon>Nonomuraea</taxon>
    </lineage>
</organism>
<dbReference type="AlphaFoldDB" id="A0A931F4G8"/>
<gene>
    <name evidence="1" type="ORF">ITP53_49865</name>
</gene>
<sequence>MTDTEIVPDAAAIHREAFVVEGHRDCYEQIHWLNFGEENPVRDRLIPRLAAGSVDLVVYAVGGDTLAHSNGRDKKLLATLENIDALVKACAEPDVPAGVVLRADDLPDASDGTSRFLLHLEGGSPLEGSMAALESLFQLGVRSTQPTWNVRNELGDGVHERDSGGGLTRFGVAVVKRMEQLGMLVDLSHIAESGFWHTLRVTGGPVVVTHANARAVFDHPRNLSDDQVRALAERGGLVGVHTLPTYVGERPTLDGLIDHVAHLVEVAGIEHVAFGGDFVASDGPRPGREALFHDPRKPPPVLDDLVEIDQLANFTVALLARGFGPDEVRALLGGNFLRVLRAVLPK</sequence>
<comment type="caution">
    <text evidence="1">The sequence shown here is derived from an EMBL/GenBank/DDBJ whole genome shotgun (WGS) entry which is preliminary data.</text>
</comment>
<dbReference type="PANTHER" id="PTHR10443:SF12">
    <property type="entry name" value="DIPEPTIDASE"/>
    <property type="match status" value="1"/>
</dbReference>
<dbReference type="InterPro" id="IPR008257">
    <property type="entry name" value="Pept_M19"/>
</dbReference>
<dbReference type="SUPFAM" id="SSF51556">
    <property type="entry name" value="Metallo-dependent hydrolases"/>
    <property type="match status" value="1"/>
</dbReference>
<dbReference type="Gene3D" id="3.20.20.140">
    <property type="entry name" value="Metal-dependent hydrolases"/>
    <property type="match status" value="1"/>
</dbReference>
<dbReference type="Pfam" id="PF01244">
    <property type="entry name" value="Peptidase_M19"/>
    <property type="match status" value="1"/>
</dbReference>
<dbReference type="GO" id="GO:0070573">
    <property type="term" value="F:metallodipeptidase activity"/>
    <property type="evidence" value="ECO:0007669"/>
    <property type="project" value="InterPro"/>
</dbReference>
<dbReference type="InterPro" id="IPR032466">
    <property type="entry name" value="Metal_Hydrolase"/>
</dbReference>
<dbReference type="PROSITE" id="PS51365">
    <property type="entry name" value="RENAL_DIPEPTIDASE_2"/>
    <property type="match status" value="1"/>
</dbReference>
<dbReference type="Proteomes" id="UP000605361">
    <property type="component" value="Unassembled WGS sequence"/>
</dbReference>
<dbReference type="GO" id="GO:0006508">
    <property type="term" value="P:proteolysis"/>
    <property type="evidence" value="ECO:0007669"/>
    <property type="project" value="InterPro"/>
</dbReference>
<dbReference type="RefSeq" id="WP_195902506.1">
    <property type="nucleotide sequence ID" value="NZ_JADOGI010000305.1"/>
</dbReference>
<dbReference type="EMBL" id="JADOGI010000305">
    <property type="protein sequence ID" value="MBF8193655.1"/>
    <property type="molecule type" value="Genomic_DNA"/>
</dbReference>
<name>A0A931F4G8_9ACTN</name>
<evidence type="ECO:0000313" key="2">
    <source>
        <dbReference type="Proteomes" id="UP000605361"/>
    </source>
</evidence>
<accession>A0A931F4G8</accession>
<evidence type="ECO:0000313" key="1">
    <source>
        <dbReference type="EMBL" id="MBF8193655.1"/>
    </source>
</evidence>
<protein>
    <submittedName>
        <fullName evidence="1">Membrane dipeptidase</fullName>
    </submittedName>
</protein>
<keyword evidence="2" id="KW-1185">Reference proteome</keyword>
<proteinExistence type="predicted"/>